<dbReference type="EMBL" id="JRKL02000077">
    <property type="protein sequence ID" value="KAF3975476.1"/>
    <property type="molecule type" value="Genomic_DNA"/>
</dbReference>
<dbReference type="OrthoDB" id="4803627at2759"/>
<evidence type="ECO:0000256" key="4">
    <source>
        <dbReference type="ARBA" id="ARBA00022729"/>
    </source>
</evidence>
<feature type="active site" description="Charge relay system" evidence="7 8">
    <location>
        <position position="16"/>
    </location>
</feature>
<keyword evidence="5 8" id="KW-0378">Hydrolase</keyword>
<dbReference type="PRINTS" id="PR00723">
    <property type="entry name" value="SUBTILISIN"/>
</dbReference>
<protein>
    <recommendedName>
        <fullName evidence="13">Peptidase S8/S53 domain-containing protein</fullName>
    </recommendedName>
</protein>
<dbReference type="GO" id="GO:0004252">
    <property type="term" value="F:serine-type endopeptidase activity"/>
    <property type="evidence" value="ECO:0007669"/>
    <property type="project" value="UniProtKB-UniRule"/>
</dbReference>
<keyword evidence="12" id="KW-1185">Reference proteome</keyword>
<dbReference type="SUPFAM" id="SSF52743">
    <property type="entry name" value="Subtilisin-like"/>
    <property type="match status" value="1"/>
</dbReference>
<dbReference type="InterPro" id="IPR000209">
    <property type="entry name" value="Peptidase_S8/S53_dom"/>
</dbReference>
<name>A0A8J4W6L3_9ROSI</name>
<dbReference type="InterPro" id="IPR045051">
    <property type="entry name" value="SBT"/>
</dbReference>
<dbReference type="GO" id="GO:0006508">
    <property type="term" value="P:proteolysis"/>
    <property type="evidence" value="ECO:0007669"/>
    <property type="project" value="UniProtKB-KW"/>
</dbReference>
<reference evidence="11" key="1">
    <citation type="submission" date="2020-03" db="EMBL/GenBank/DDBJ databases">
        <title>Castanea mollissima Vanexum genome sequencing.</title>
        <authorList>
            <person name="Staton M."/>
        </authorList>
    </citation>
    <scope>NUCLEOTIDE SEQUENCE</scope>
    <source>
        <tissue evidence="11">Leaf</tissue>
    </source>
</reference>
<evidence type="ECO:0000259" key="10">
    <source>
        <dbReference type="Pfam" id="PF17766"/>
    </source>
</evidence>
<dbReference type="InterPro" id="IPR036852">
    <property type="entry name" value="Peptidase_S8/S53_dom_sf"/>
</dbReference>
<evidence type="ECO:0000256" key="6">
    <source>
        <dbReference type="ARBA" id="ARBA00022825"/>
    </source>
</evidence>
<accession>A0A8J4W6L3</accession>
<dbReference type="Gene3D" id="3.50.30.30">
    <property type="match status" value="1"/>
</dbReference>
<dbReference type="Gene3D" id="3.40.50.200">
    <property type="entry name" value="Peptidase S8/S53 domain"/>
    <property type="match status" value="1"/>
</dbReference>
<dbReference type="InterPro" id="IPR022398">
    <property type="entry name" value="Peptidase_S8_His-AS"/>
</dbReference>
<dbReference type="GO" id="GO:0005576">
    <property type="term" value="C:extracellular region"/>
    <property type="evidence" value="ECO:0007669"/>
    <property type="project" value="UniProtKB-SubCell"/>
</dbReference>
<gene>
    <name evidence="11" type="ORF">CMV_001267</name>
</gene>
<dbReference type="InterPro" id="IPR015500">
    <property type="entry name" value="Peptidase_S8_subtilisin-rel"/>
</dbReference>
<dbReference type="InterPro" id="IPR041469">
    <property type="entry name" value="Subtilisin-like_FN3"/>
</dbReference>
<dbReference type="InterPro" id="IPR023828">
    <property type="entry name" value="Peptidase_S8_Ser-AS"/>
</dbReference>
<dbReference type="AlphaFoldDB" id="A0A8J4W6L3"/>
<evidence type="ECO:0000256" key="7">
    <source>
        <dbReference type="PIRSR" id="PIRSR615500-1"/>
    </source>
</evidence>
<comment type="caution">
    <text evidence="11">The sequence shown here is derived from an EMBL/GenBank/DDBJ whole genome shotgun (WGS) entry which is preliminary data.</text>
</comment>
<proteinExistence type="inferred from homology"/>
<keyword evidence="3 8" id="KW-0645">Protease</keyword>
<dbReference type="PROSITE" id="PS00138">
    <property type="entry name" value="SUBTILASE_SER"/>
    <property type="match status" value="1"/>
</dbReference>
<comment type="similarity">
    <text evidence="2 8">Belongs to the peptidase S8 family.</text>
</comment>
<evidence type="ECO:0000259" key="9">
    <source>
        <dbReference type="Pfam" id="PF00082"/>
    </source>
</evidence>
<feature type="domain" description="Peptidase S8/S53" evidence="9">
    <location>
        <begin position="9"/>
        <end position="443"/>
    </location>
</feature>
<evidence type="ECO:0008006" key="13">
    <source>
        <dbReference type="Google" id="ProtNLM"/>
    </source>
</evidence>
<evidence type="ECO:0000256" key="8">
    <source>
        <dbReference type="PROSITE-ProRule" id="PRU01240"/>
    </source>
</evidence>
<feature type="active site" description="Charge relay system" evidence="7 8">
    <location>
        <position position="393"/>
    </location>
</feature>
<dbReference type="PROSITE" id="PS51892">
    <property type="entry name" value="SUBTILASE"/>
    <property type="match status" value="1"/>
</dbReference>
<evidence type="ECO:0000256" key="2">
    <source>
        <dbReference type="ARBA" id="ARBA00011073"/>
    </source>
</evidence>
<evidence type="ECO:0000256" key="3">
    <source>
        <dbReference type="ARBA" id="ARBA00022670"/>
    </source>
</evidence>
<dbReference type="Pfam" id="PF17766">
    <property type="entry name" value="fn3_6"/>
    <property type="match status" value="1"/>
</dbReference>
<evidence type="ECO:0000313" key="11">
    <source>
        <dbReference type="EMBL" id="KAF3975476.1"/>
    </source>
</evidence>
<feature type="active site" description="Charge relay system" evidence="7 8">
    <location>
        <position position="76"/>
    </location>
</feature>
<evidence type="ECO:0000256" key="1">
    <source>
        <dbReference type="ARBA" id="ARBA00004613"/>
    </source>
</evidence>
<dbReference type="Proteomes" id="UP000737018">
    <property type="component" value="Unassembled WGS sequence"/>
</dbReference>
<keyword evidence="6 8" id="KW-0720">Serine protease</keyword>
<comment type="subcellular location">
    <subcellularLocation>
        <location evidence="1">Secreted</location>
    </subcellularLocation>
</comment>
<dbReference type="Pfam" id="PF00082">
    <property type="entry name" value="Peptidase_S8"/>
    <property type="match status" value="1"/>
</dbReference>
<keyword evidence="4" id="KW-0732">Signal</keyword>
<evidence type="ECO:0000313" key="12">
    <source>
        <dbReference type="Proteomes" id="UP000737018"/>
    </source>
</evidence>
<evidence type="ECO:0000256" key="5">
    <source>
        <dbReference type="ARBA" id="ARBA00022801"/>
    </source>
</evidence>
<feature type="domain" description="Subtilisin-like protease fibronectin type-III" evidence="10">
    <location>
        <begin position="497"/>
        <end position="598"/>
    </location>
</feature>
<dbReference type="PANTHER" id="PTHR10795">
    <property type="entry name" value="PROPROTEIN CONVERTASE SUBTILISIN/KEXIN"/>
    <property type="match status" value="1"/>
</dbReference>
<dbReference type="Gene3D" id="2.60.40.2310">
    <property type="match status" value="1"/>
</dbReference>
<sequence>MSEKEQINNIKIAVIDSGINLKFSVFLIKGKDTEGGIDWNTISQQDTIIKDARHFCKLGHHNHDKRDTSVFDVMGHGTKCASVAGGISTKTKVFNTYPVTVTGSAPGADINVYKASWLQAKEMADGSDGHTEFEDLIDAFKAAIAKEVDVISISISLDESYLLENAIAVGSYMAMKSNILTVAAAGNNGPMHSTVLNTPPWILTIGASESDKKFTTSVLIGRRLFKGSCINLKDTDLLPLVVFPSDERAPLESNRLKKIFKQRIVLCDNEDQKKMAVKLGAAGVLYRDEDYSPFSRGNRALPSVWFTHEVVQEIRDYLSQNFAKKAKPMAKIYKSELVENSDPYKVAKFSSRGPGPSGMKILKPDVCAPGVEIFAAKTPSRKFDQYSISTGTSFACPYVAGKAALIKREFEKKGLKPSPACMRSAFMTTAFNPQREISIFGKGAGFVDLVKALDPGLVYDCSFTDYVRLLCGLEVEGRLKEKYEYDADGLNPIASEELNYPSIMVVVSTGCLPYKQSITRELTCIGPTFDSYTAKVEDKSINVDIKIEPTQLKFTRENPVQKFLVNFIVEIGWLRHDEFVTHLVWESNHHTVTIPVVIISEVSLSSLEAKR</sequence>
<organism evidence="11 12">
    <name type="scientific">Castanea mollissima</name>
    <name type="common">Chinese chestnut</name>
    <dbReference type="NCBI Taxonomy" id="60419"/>
    <lineage>
        <taxon>Eukaryota</taxon>
        <taxon>Viridiplantae</taxon>
        <taxon>Streptophyta</taxon>
        <taxon>Embryophyta</taxon>
        <taxon>Tracheophyta</taxon>
        <taxon>Spermatophyta</taxon>
        <taxon>Magnoliopsida</taxon>
        <taxon>eudicotyledons</taxon>
        <taxon>Gunneridae</taxon>
        <taxon>Pentapetalae</taxon>
        <taxon>rosids</taxon>
        <taxon>fabids</taxon>
        <taxon>Fagales</taxon>
        <taxon>Fagaceae</taxon>
        <taxon>Castanea</taxon>
    </lineage>
</organism>
<dbReference type="PROSITE" id="PS00137">
    <property type="entry name" value="SUBTILASE_HIS"/>
    <property type="match status" value="1"/>
</dbReference>